<dbReference type="Proteomes" id="UP000196581">
    <property type="component" value="Unassembled WGS sequence"/>
</dbReference>
<name>A0A1X6XNT8_9MICO</name>
<sequence length="243" mass="27408">MSRKGFPEVEQQYIDHAREQTLTALTSPETPQRLRRYYCVDTDYAGASFTRITPNPSDAISASDLLATSMLSVSIPAHSVRLFVEDKGTRKTVRRLLEALPDRRLEDAKGKHFAPMSDFYEFVKANLGQAGAADPNPWVTASKLTARKRPDLFPVRDAAVCDFLGLAELRDFGKDWRVFRELMRDEQVDDVLDDLRDGLKDLASSSPCRVKSDKERLRVLDAALWVHATDVDPAPCDEHEARD</sequence>
<proteinExistence type="predicted"/>
<dbReference type="EMBL" id="FWFF01000020">
    <property type="protein sequence ID" value="SLN00740.1"/>
    <property type="molecule type" value="Genomic_DNA"/>
</dbReference>
<protein>
    <submittedName>
        <fullName evidence="1">Uncharacterized protein</fullName>
    </submittedName>
</protein>
<evidence type="ECO:0000313" key="2">
    <source>
        <dbReference type="Proteomes" id="UP000196581"/>
    </source>
</evidence>
<keyword evidence="2" id="KW-1185">Reference proteome</keyword>
<dbReference type="RefSeq" id="WP_087008990.1">
    <property type="nucleotide sequence ID" value="NZ_FWFF01000020.1"/>
</dbReference>
<dbReference type="InterPro" id="IPR046275">
    <property type="entry name" value="DUF6308"/>
</dbReference>
<organism evidence="1 2">
    <name type="scientific">Brevibacterium yomogidense</name>
    <dbReference type="NCBI Taxonomy" id="946573"/>
    <lineage>
        <taxon>Bacteria</taxon>
        <taxon>Bacillati</taxon>
        <taxon>Actinomycetota</taxon>
        <taxon>Actinomycetes</taxon>
        <taxon>Micrococcales</taxon>
        <taxon>Brevibacteriaceae</taxon>
        <taxon>Brevibacterium</taxon>
    </lineage>
</organism>
<reference evidence="2" key="1">
    <citation type="submission" date="2017-02" db="EMBL/GenBank/DDBJ databases">
        <authorList>
            <person name="Dridi B."/>
        </authorList>
    </citation>
    <scope>NUCLEOTIDE SEQUENCE [LARGE SCALE GENOMIC DNA]</scope>
    <source>
        <strain evidence="2">B Co 03.10</strain>
    </source>
</reference>
<dbReference type="AlphaFoldDB" id="A0A1X6XNT8"/>
<dbReference type="Pfam" id="PF19827">
    <property type="entry name" value="DUF6308"/>
    <property type="match status" value="1"/>
</dbReference>
<accession>A0A1X6XNT8</accession>
<evidence type="ECO:0000313" key="1">
    <source>
        <dbReference type="EMBL" id="SLN00740.1"/>
    </source>
</evidence>
<gene>
    <name evidence="1" type="ORF">FM105_13375</name>
</gene>